<dbReference type="InterPro" id="IPR036390">
    <property type="entry name" value="WH_DNA-bd_sf"/>
</dbReference>
<comment type="caution">
    <text evidence="2">The sequence shown here is derived from an EMBL/GenBank/DDBJ whole genome shotgun (WGS) entry which is preliminary data.</text>
</comment>
<dbReference type="RefSeq" id="WP_008687732.1">
    <property type="nucleotide sequence ID" value="NZ_AP024510.1"/>
</dbReference>
<sequence>MSKQATQENEQLTDAMFYILLALLEERYGYVIMKYIEELSDGMMQMGPGTLYTLLKKLTKLQWIQQLTSDSRTKTYLITQEGKRILCQEVKRRERMVEDANKALKKGIV</sequence>
<dbReference type="EMBL" id="SMBP01000007">
    <property type="protein sequence ID" value="TCU60403.1"/>
    <property type="molecule type" value="Genomic_DNA"/>
</dbReference>
<dbReference type="InterPro" id="IPR036388">
    <property type="entry name" value="WH-like_DNA-bd_sf"/>
</dbReference>
<feature type="domain" description="Transcription regulator PadR N-terminal" evidence="1">
    <location>
        <begin position="21"/>
        <end position="86"/>
    </location>
</feature>
<proteinExistence type="predicted"/>
<dbReference type="InterPro" id="IPR005149">
    <property type="entry name" value="Tscrpt_reg_PadR_N"/>
</dbReference>
<evidence type="ECO:0000313" key="3">
    <source>
        <dbReference type="Proteomes" id="UP000295773"/>
    </source>
</evidence>
<protein>
    <submittedName>
        <fullName evidence="2">PadR family transcriptional regulator</fullName>
    </submittedName>
</protein>
<dbReference type="SUPFAM" id="SSF46785">
    <property type="entry name" value="Winged helix' DNA-binding domain"/>
    <property type="match status" value="1"/>
</dbReference>
<dbReference type="AlphaFoldDB" id="A0A4R3TEF5"/>
<dbReference type="PANTHER" id="PTHR33169:SF13">
    <property type="entry name" value="PADR-FAMILY TRANSCRIPTIONAL REGULATOR"/>
    <property type="match status" value="1"/>
</dbReference>
<evidence type="ECO:0000259" key="1">
    <source>
        <dbReference type="Pfam" id="PF03551"/>
    </source>
</evidence>
<evidence type="ECO:0000313" key="2">
    <source>
        <dbReference type="EMBL" id="TCU60403.1"/>
    </source>
</evidence>
<accession>A0A4R3TEF5</accession>
<name>A0A4R3TEF5_9FIRM</name>
<dbReference type="Pfam" id="PF03551">
    <property type="entry name" value="PadR"/>
    <property type="match status" value="1"/>
</dbReference>
<dbReference type="Gene3D" id="1.10.10.10">
    <property type="entry name" value="Winged helix-like DNA-binding domain superfamily/Winged helix DNA-binding domain"/>
    <property type="match status" value="1"/>
</dbReference>
<dbReference type="InterPro" id="IPR052509">
    <property type="entry name" value="Metal_resp_DNA-bind_regulator"/>
</dbReference>
<gene>
    <name evidence="2" type="ORF">EDD61_10799</name>
</gene>
<reference evidence="2 3" key="1">
    <citation type="submission" date="2019-03" db="EMBL/GenBank/DDBJ databases">
        <title>Genomic Encyclopedia of Type Strains, Phase IV (KMG-IV): sequencing the most valuable type-strain genomes for metagenomic binning, comparative biology and taxonomic classification.</title>
        <authorList>
            <person name="Goeker M."/>
        </authorList>
    </citation>
    <scope>NUCLEOTIDE SEQUENCE [LARGE SCALE GENOMIC DNA]</scope>
    <source>
        <strain evidence="2 3">DSM 29481</strain>
    </source>
</reference>
<dbReference type="GeneID" id="73796008"/>
<dbReference type="Proteomes" id="UP000295773">
    <property type="component" value="Unassembled WGS sequence"/>
</dbReference>
<keyword evidence="3" id="KW-1185">Reference proteome</keyword>
<organism evidence="2 3">
    <name type="scientific">Longicatena caecimuris</name>
    <dbReference type="NCBI Taxonomy" id="1796635"/>
    <lineage>
        <taxon>Bacteria</taxon>
        <taxon>Bacillati</taxon>
        <taxon>Bacillota</taxon>
        <taxon>Erysipelotrichia</taxon>
        <taxon>Erysipelotrichales</taxon>
        <taxon>Erysipelotrichaceae</taxon>
        <taxon>Longicatena</taxon>
    </lineage>
</organism>
<dbReference type="PANTHER" id="PTHR33169">
    <property type="entry name" value="PADR-FAMILY TRANSCRIPTIONAL REGULATOR"/>
    <property type="match status" value="1"/>
</dbReference>